<proteinExistence type="predicted"/>
<reference evidence="1 2" key="1">
    <citation type="journal article" date="2006" name="PLoS Genet.">
        <title>Who ate whom? Adaptive Helicobacter genomic changes that accompanied a host jump from early humans to large felines.</title>
        <authorList>
            <person name="Eppinger M."/>
            <person name="Baar C."/>
            <person name="Linz B."/>
            <person name="Raddatz G."/>
            <person name="Lanz C."/>
            <person name="Keller H."/>
            <person name="Morelli G."/>
            <person name="Gressmann H."/>
            <person name="Achtman M."/>
            <person name="Schuster S.C."/>
        </authorList>
    </citation>
    <scope>NUCLEOTIDE SEQUENCE [LARGE SCALE GENOMIC DNA]</scope>
    <source>
        <strain evidence="1 2">Sheeba</strain>
    </source>
</reference>
<keyword evidence="2" id="KW-1185">Reference proteome</keyword>
<protein>
    <submittedName>
        <fullName evidence="1">Uncharacterized protein</fullName>
    </submittedName>
</protein>
<dbReference type="HOGENOM" id="CLU_138469_0_0_7"/>
<organism evidence="1 2">
    <name type="scientific">Helicobacter acinonychis (strain Sheeba)</name>
    <dbReference type="NCBI Taxonomy" id="382638"/>
    <lineage>
        <taxon>Bacteria</taxon>
        <taxon>Pseudomonadati</taxon>
        <taxon>Campylobacterota</taxon>
        <taxon>Epsilonproteobacteria</taxon>
        <taxon>Campylobacterales</taxon>
        <taxon>Helicobacteraceae</taxon>
        <taxon>Helicobacter</taxon>
    </lineage>
</organism>
<dbReference type="KEGG" id="hac:Hac_0179"/>
<accession>Q17Z95</accession>
<name>Q17Z95_HELAH</name>
<dbReference type="AlphaFoldDB" id="Q17Z95"/>
<dbReference type="Proteomes" id="UP000000775">
    <property type="component" value="Chromosome"/>
</dbReference>
<gene>
    <name evidence="1" type="ordered locus">Hac_0179</name>
</gene>
<sequence>MYVSSIVALNIHSPQGIGDWYGCYALMDNAFDDMGVYIYGEKQTHSTNGLLGNLGVIDGTARLNKMGYYPKNTPTYIAEHPRAHVDYLYISVLQTSKLGVIMLDEWFPSIKDKESVFALIEIMRPKLNDLEKENLNEWIARNKH</sequence>
<evidence type="ECO:0000313" key="1">
    <source>
        <dbReference type="EMBL" id="CAJ99031.1"/>
    </source>
</evidence>
<dbReference type="EMBL" id="AM260522">
    <property type="protein sequence ID" value="CAJ99031.1"/>
    <property type="molecule type" value="Genomic_DNA"/>
</dbReference>
<evidence type="ECO:0000313" key="2">
    <source>
        <dbReference type="Proteomes" id="UP000000775"/>
    </source>
</evidence>